<gene>
    <name evidence="2" type="ORF">P167DRAFT_534046</name>
</gene>
<feature type="region of interest" description="Disordered" evidence="1">
    <location>
        <begin position="1"/>
        <end position="20"/>
    </location>
</feature>
<sequence>MSTTTTTITTSGGGDSIFSPLTLVTPDSPAEALKDIPALEICPTGDIIISLTPEAAAPAKPPTDSKAAPAPAPAPASDAGTTTKPKPLRFRVSSSVLCAASPVFNAMLGPNSSFAEAVSLRTAARAPATSPIKPSAPLVQHVQPLYDDNGTALAVILYALHLQTHKVPRTVTFPQLKQLAVVCDKYDCVGAVRLWAETWMQPFRGDVTTVGYEDWLFIAWVFSSRKFFERVSKSLVPRVVVDEDETGRRVVSWAAHKGRGRDRLRQFDSYVPEVILNALLKQRNTIVKEIVTLCSSTFTKYASGAIPLCKHTPKDPRCDTYLLGALYKAFAGVGMLGFDMKTVDTYSIEELVDAVRGIRIKHLDYDGWGEITVAEEEDNGENIPPPLDDIEQPPPPPPPVVDAGADVVADVVADAGADANAEANANANADANVNADPAADANAEANADASVNADVAADANADNANAEPNDVNAVVATDAVVAADAVGDVNAEPNADANTVNADAVVAADTVVNDNAELPNTDPNAAVVDANSNAEPNTDANANTDVAVDAVVEVTADVVVDANRNAEVNGDAAVPVANVEPVADAEPVADTEPVANAEPNTDANADVNAEANGDANANNTANADAVVAENAENANADAEVNVDVNVNADANNADANANADANLDADAVANANADANPDADAVANDIAIAAAATQEEAEEAEVPVPPADPVPDAETPTPPPAEEPKPKMGHIRHEHSSTCNPMKQLIECIQEEAEKVEELNLSQFRGWKRKKIEKEGGSWAKLTEELQVAMVGV</sequence>
<dbReference type="PANTHER" id="PTHR45725:SF18">
    <property type="entry name" value="ORC1-LIKE AAA ATPASE DOMAIN-CONTAINING PROTEIN"/>
    <property type="match status" value="1"/>
</dbReference>
<feature type="region of interest" description="Disordered" evidence="1">
    <location>
        <begin position="378"/>
        <end position="403"/>
    </location>
</feature>
<dbReference type="STRING" id="1392247.A0A3N4L229"/>
<evidence type="ECO:0008006" key="4">
    <source>
        <dbReference type="Google" id="ProtNLM"/>
    </source>
</evidence>
<evidence type="ECO:0000256" key="1">
    <source>
        <dbReference type="SAM" id="MobiDB-lite"/>
    </source>
</evidence>
<reference evidence="2 3" key="1">
    <citation type="journal article" date="2018" name="Nat. Ecol. Evol.">
        <title>Pezizomycetes genomes reveal the molecular basis of ectomycorrhizal truffle lifestyle.</title>
        <authorList>
            <person name="Murat C."/>
            <person name="Payen T."/>
            <person name="Noel B."/>
            <person name="Kuo A."/>
            <person name="Morin E."/>
            <person name="Chen J."/>
            <person name="Kohler A."/>
            <person name="Krizsan K."/>
            <person name="Balestrini R."/>
            <person name="Da Silva C."/>
            <person name="Montanini B."/>
            <person name="Hainaut M."/>
            <person name="Levati E."/>
            <person name="Barry K.W."/>
            <person name="Belfiori B."/>
            <person name="Cichocki N."/>
            <person name="Clum A."/>
            <person name="Dockter R.B."/>
            <person name="Fauchery L."/>
            <person name="Guy J."/>
            <person name="Iotti M."/>
            <person name="Le Tacon F."/>
            <person name="Lindquist E.A."/>
            <person name="Lipzen A."/>
            <person name="Malagnac F."/>
            <person name="Mello A."/>
            <person name="Molinier V."/>
            <person name="Miyauchi S."/>
            <person name="Poulain J."/>
            <person name="Riccioni C."/>
            <person name="Rubini A."/>
            <person name="Sitrit Y."/>
            <person name="Splivallo R."/>
            <person name="Traeger S."/>
            <person name="Wang M."/>
            <person name="Zifcakova L."/>
            <person name="Wipf D."/>
            <person name="Zambonelli A."/>
            <person name="Paolocci F."/>
            <person name="Nowrousian M."/>
            <person name="Ottonello S."/>
            <person name="Baldrian P."/>
            <person name="Spatafora J.W."/>
            <person name="Henrissat B."/>
            <person name="Nagy L.G."/>
            <person name="Aury J.M."/>
            <person name="Wincker P."/>
            <person name="Grigoriev I.V."/>
            <person name="Bonfante P."/>
            <person name="Martin F.M."/>
        </authorList>
    </citation>
    <scope>NUCLEOTIDE SEQUENCE [LARGE SCALE GENOMIC DNA]</scope>
    <source>
        <strain evidence="2 3">CCBAS932</strain>
    </source>
</reference>
<feature type="region of interest" description="Disordered" evidence="1">
    <location>
        <begin position="692"/>
        <end position="735"/>
    </location>
</feature>
<dbReference type="InterPro" id="IPR051425">
    <property type="entry name" value="Formin_Homology"/>
</dbReference>
<feature type="compositionally biased region" description="Low complexity" evidence="1">
    <location>
        <begin position="600"/>
        <end position="617"/>
    </location>
</feature>
<dbReference type="AlphaFoldDB" id="A0A3N4L229"/>
<dbReference type="OrthoDB" id="5275938at2759"/>
<proteinExistence type="predicted"/>
<dbReference type="InParanoid" id="A0A3N4L229"/>
<feature type="compositionally biased region" description="Low complexity" evidence="1">
    <location>
        <begin position="55"/>
        <end position="79"/>
    </location>
</feature>
<feature type="region of interest" description="Disordered" evidence="1">
    <location>
        <begin position="55"/>
        <end position="86"/>
    </location>
</feature>
<evidence type="ECO:0000313" key="2">
    <source>
        <dbReference type="EMBL" id="RPB14631.1"/>
    </source>
</evidence>
<name>A0A3N4L229_9PEZI</name>
<feature type="compositionally biased region" description="Pro residues" evidence="1">
    <location>
        <begin position="383"/>
        <end position="400"/>
    </location>
</feature>
<accession>A0A3N4L229</accession>
<dbReference type="Proteomes" id="UP000277580">
    <property type="component" value="Unassembled WGS sequence"/>
</dbReference>
<keyword evidence="3" id="KW-1185">Reference proteome</keyword>
<evidence type="ECO:0000313" key="3">
    <source>
        <dbReference type="Proteomes" id="UP000277580"/>
    </source>
</evidence>
<protein>
    <recommendedName>
        <fullName evidence="4">BTB domain-containing protein</fullName>
    </recommendedName>
</protein>
<dbReference type="PANTHER" id="PTHR45725">
    <property type="entry name" value="FORMIN HOMOLOGY 2 FAMILY MEMBER"/>
    <property type="match status" value="1"/>
</dbReference>
<feature type="region of interest" description="Disordered" evidence="1">
    <location>
        <begin position="586"/>
        <end position="617"/>
    </location>
</feature>
<organism evidence="2 3">
    <name type="scientific">Morchella conica CCBAS932</name>
    <dbReference type="NCBI Taxonomy" id="1392247"/>
    <lineage>
        <taxon>Eukaryota</taxon>
        <taxon>Fungi</taxon>
        <taxon>Dikarya</taxon>
        <taxon>Ascomycota</taxon>
        <taxon>Pezizomycotina</taxon>
        <taxon>Pezizomycetes</taxon>
        <taxon>Pezizales</taxon>
        <taxon>Morchellaceae</taxon>
        <taxon>Morchella</taxon>
    </lineage>
</organism>
<feature type="compositionally biased region" description="Low complexity" evidence="1">
    <location>
        <begin position="1"/>
        <end position="10"/>
    </location>
</feature>
<dbReference type="EMBL" id="ML119117">
    <property type="protein sequence ID" value="RPB14631.1"/>
    <property type="molecule type" value="Genomic_DNA"/>
</dbReference>